<feature type="domain" description="ATPase AAA-type core" evidence="2">
    <location>
        <begin position="171"/>
        <end position="298"/>
    </location>
</feature>
<dbReference type="Pfam" id="PF13175">
    <property type="entry name" value="AAA_15"/>
    <property type="match status" value="1"/>
</dbReference>
<name>A0ABP8MZM8_9BACT</name>
<keyword evidence="3" id="KW-0547">Nucleotide-binding</keyword>
<proteinExistence type="predicted"/>
<dbReference type="InterPro" id="IPR051396">
    <property type="entry name" value="Bact_Antivir_Def_Nuclease"/>
</dbReference>
<dbReference type="InterPro" id="IPR027417">
    <property type="entry name" value="P-loop_NTPase"/>
</dbReference>
<sequence length="575" mass="65117">MLDKIKIENYRCYDEHEIELRNFSIVVGKNNAGKSTLIEALRLVSLATSRFGSVSYQSHPSWLDLPLIAKGITPSLKSFGFNTENLFHNYGDAPSVITATFSSKLIVTVYIGNNAELFCTLQNNRSEYVITKGAANLLNIPQVNILPQIGLIEKEETILGRDYIRQNLATDLASRHFRNQLALLYESYPKFTELAEQSWSGLRIRTFDGRNGQQGSNDKLSLLIQDGSFVSEVGWMGSGLQMWLQIMWFLSRVNENEIIILDEPDVYMHPDLQRKLIRLLRSRYKYVIVSTHSIEIISEVEPNNILIIDKQKSKSVYANKVPVVQGILNSIGSIHNLQLTKLWASKKLLIVEGEDIAILKRLQNVLYPNTNETFDSIPNFDIGGWGGWNHAKGSSMLLKETVDYNVNIYCLFDSDYHTETEVSARLAEAKKVKVNIHIWAKKEIENYLIIPTTILRILKEESKKASHLTVADIENVISEKAKEMEDDLIDKLADGIQKEDRKHGISSARRLAKSRIDSLNNRVCGKDLISILSSWTQDNFKVSLSPIKLASNLQVNEIDLEVKKVIGGIEECVSF</sequence>
<reference evidence="4" key="1">
    <citation type="journal article" date="2019" name="Int. J. Syst. Evol. Microbiol.">
        <title>The Global Catalogue of Microorganisms (GCM) 10K type strain sequencing project: providing services to taxonomists for standard genome sequencing and annotation.</title>
        <authorList>
            <consortium name="The Broad Institute Genomics Platform"/>
            <consortium name="The Broad Institute Genome Sequencing Center for Infectious Disease"/>
            <person name="Wu L."/>
            <person name="Ma J."/>
        </authorList>
    </citation>
    <scope>NUCLEOTIDE SEQUENCE [LARGE SCALE GENOMIC DNA]</scope>
    <source>
        <strain evidence="4">JCM 31921</strain>
    </source>
</reference>
<evidence type="ECO:0000259" key="2">
    <source>
        <dbReference type="Pfam" id="PF13304"/>
    </source>
</evidence>
<dbReference type="Proteomes" id="UP001501410">
    <property type="component" value="Unassembled WGS sequence"/>
</dbReference>
<dbReference type="Gene3D" id="3.40.50.300">
    <property type="entry name" value="P-loop containing nucleotide triphosphate hydrolases"/>
    <property type="match status" value="1"/>
</dbReference>
<dbReference type="InterPro" id="IPR003959">
    <property type="entry name" value="ATPase_AAA_core"/>
</dbReference>
<evidence type="ECO:0000313" key="4">
    <source>
        <dbReference type="Proteomes" id="UP001501410"/>
    </source>
</evidence>
<dbReference type="Pfam" id="PF13304">
    <property type="entry name" value="AAA_21"/>
    <property type="match status" value="1"/>
</dbReference>
<dbReference type="PANTHER" id="PTHR43581">
    <property type="entry name" value="ATP/GTP PHOSPHATASE"/>
    <property type="match status" value="1"/>
</dbReference>
<keyword evidence="3" id="KW-0067">ATP-binding</keyword>
<evidence type="ECO:0000313" key="3">
    <source>
        <dbReference type="EMBL" id="GAA4456811.1"/>
    </source>
</evidence>
<evidence type="ECO:0000259" key="1">
    <source>
        <dbReference type="Pfam" id="PF13175"/>
    </source>
</evidence>
<feature type="domain" description="Endonuclease GajA/Old nuclease/RecF-like AAA" evidence="1">
    <location>
        <begin position="1"/>
        <end position="46"/>
    </location>
</feature>
<keyword evidence="4" id="KW-1185">Reference proteome</keyword>
<dbReference type="GO" id="GO:0005524">
    <property type="term" value="F:ATP binding"/>
    <property type="evidence" value="ECO:0007669"/>
    <property type="project" value="UniProtKB-KW"/>
</dbReference>
<accession>A0ABP8MZM8</accession>
<dbReference type="EMBL" id="BAABEZ010000022">
    <property type="protein sequence ID" value="GAA4456811.1"/>
    <property type="molecule type" value="Genomic_DNA"/>
</dbReference>
<gene>
    <name evidence="3" type="ORF">GCM10023092_22630</name>
</gene>
<protein>
    <submittedName>
        <fullName evidence="3">ATP-binding protein</fullName>
    </submittedName>
</protein>
<organism evidence="3 4">
    <name type="scientific">Rurimicrobium arvi</name>
    <dbReference type="NCBI Taxonomy" id="2049916"/>
    <lineage>
        <taxon>Bacteria</taxon>
        <taxon>Pseudomonadati</taxon>
        <taxon>Bacteroidota</taxon>
        <taxon>Chitinophagia</taxon>
        <taxon>Chitinophagales</taxon>
        <taxon>Chitinophagaceae</taxon>
        <taxon>Rurimicrobium</taxon>
    </lineage>
</organism>
<dbReference type="InterPro" id="IPR041685">
    <property type="entry name" value="AAA_GajA/Old/RecF-like"/>
</dbReference>
<dbReference type="PANTHER" id="PTHR43581:SF4">
    <property type="entry name" value="ATP_GTP PHOSPHATASE"/>
    <property type="match status" value="1"/>
</dbReference>
<comment type="caution">
    <text evidence="3">The sequence shown here is derived from an EMBL/GenBank/DDBJ whole genome shotgun (WGS) entry which is preliminary data.</text>
</comment>
<dbReference type="RefSeq" id="WP_344827038.1">
    <property type="nucleotide sequence ID" value="NZ_BAABEZ010000022.1"/>
</dbReference>
<dbReference type="SUPFAM" id="SSF52540">
    <property type="entry name" value="P-loop containing nucleoside triphosphate hydrolases"/>
    <property type="match status" value="1"/>
</dbReference>